<reference evidence="3 4" key="1">
    <citation type="submission" date="2020-11" db="EMBL/GenBank/DDBJ databases">
        <title>Draft genome sequencing of a Lachnospiraceae strain isolated from anoxic soil subjected to BSD treatment.</title>
        <authorList>
            <person name="Uek A."/>
            <person name="Tonouchi A."/>
        </authorList>
    </citation>
    <scope>NUCLEOTIDE SEQUENCE [LARGE SCALE GENOMIC DNA]</scope>
    <source>
        <strain evidence="3 4">TB5</strain>
    </source>
</reference>
<evidence type="ECO:0000256" key="1">
    <source>
        <dbReference type="ARBA" id="ARBA00010562"/>
    </source>
</evidence>
<dbReference type="KEGG" id="ahb:bsdtb5_21300"/>
<dbReference type="RefSeq" id="WP_271711995.1">
    <property type="nucleotide sequence ID" value="NZ_AP024169.1"/>
</dbReference>
<dbReference type="NCBIfam" id="TIGR02384">
    <property type="entry name" value="RelB_DinJ"/>
    <property type="match status" value="1"/>
</dbReference>
<organism evidence="3 4">
    <name type="scientific">Anaeromicropila herbilytica</name>
    <dbReference type="NCBI Taxonomy" id="2785025"/>
    <lineage>
        <taxon>Bacteria</taxon>
        <taxon>Bacillati</taxon>
        <taxon>Bacillota</taxon>
        <taxon>Clostridia</taxon>
        <taxon>Lachnospirales</taxon>
        <taxon>Lachnospiraceae</taxon>
        <taxon>Anaeromicropila</taxon>
    </lineage>
</organism>
<dbReference type="Proteomes" id="UP000595897">
    <property type="component" value="Chromosome"/>
</dbReference>
<name>A0A7R7EKK7_9FIRM</name>
<dbReference type="PANTHER" id="PTHR38781:SF1">
    <property type="entry name" value="ANTITOXIN DINJ-RELATED"/>
    <property type="match status" value="1"/>
</dbReference>
<evidence type="ECO:0000313" key="4">
    <source>
        <dbReference type="Proteomes" id="UP000595897"/>
    </source>
</evidence>
<evidence type="ECO:0000313" key="3">
    <source>
        <dbReference type="EMBL" id="BCN30835.1"/>
    </source>
</evidence>
<keyword evidence="4" id="KW-1185">Reference proteome</keyword>
<dbReference type="GO" id="GO:0006355">
    <property type="term" value="P:regulation of DNA-templated transcription"/>
    <property type="evidence" value="ECO:0007669"/>
    <property type="project" value="InterPro"/>
</dbReference>
<dbReference type="InterPro" id="IPR033788">
    <property type="entry name" value="VbhA-like"/>
</dbReference>
<dbReference type="Pfam" id="PF04221">
    <property type="entry name" value="RelB"/>
    <property type="match status" value="1"/>
</dbReference>
<proteinExistence type="inferred from homology"/>
<gene>
    <name evidence="3" type="ORF">bsdtb5_21300</name>
</gene>
<dbReference type="PANTHER" id="PTHR38781">
    <property type="entry name" value="ANTITOXIN DINJ-RELATED"/>
    <property type="match status" value="1"/>
</dbReference>
<dbReference type="AlphaFoldDB" id="A0A7R7EKK7"/>
<dbReference type="Gene3D" id="1.10.1220.10">
    <property type="entry name" value="Met repressor-like"/>
    <property type="match status" value="1"/>
</dbReference>
<evidence type="ECO:0000256" key="2">
    <source>
        <dbReference type="ARBA" id="ARBA00022649"/>
    </source>
</evidence>
<dbReference type="InterPro" id="IPR013321">
    <property type="entry name" value="Arc_rbn_hlx_hlx"/>
</dbReference>
<evidence type="ECO:0008006" key="5">
    <source>
        <dbReference type="Google" id="ProtNLM"/>
    </source>
</evidence>
<dbReference type="EMBL" id="AP024169">
    <property type="protein sequence ID" value="BCN30835.1"/>
    <property type="molecule type" value="Genomic_DNA"/>
</dbReference>
<comment type="similarity">
    <text evidence="1">Belongs to the RelB/DinJ antitoxin family.</text>
</comment>
<dbReference type="CDD" id="cd11586">
    <property type="entry name" value="VbhA_like"/>
    <property type="match status" value="1"/>
</dbReference>
<sequence length="107" mass="11921">MENMTLVQARTTEKLKSSAVEILDQLGLNLSTYINMSLNQLVIQEGIPFAVKLNPSPYSTKEAISEVDATLKMEGMQMTAEDKQLLKDYKSGVVSGDELRQQILKEV</sequence>
<accession>A0A7R7EKK7</accession>
<dbReference type="GO" id="GO:0006351">
    <property type="term" value="P:DNA-templated transcription"/>
    <property type="evidence" value="ECO:0007669"/>
    <property type="project" value="TreeGrafter"/>
</dbReference>
<keyword evidence="2" id="KW-1277">Toxin-antitoxin system</keyword>
<protein>
    <recommendedName>
        <fullName evidence="5">Addiction module antitoxin, RelB/DinJ family</fullName>
    </recommendedName>
</protein>
<dbReference type="InterPro" id="IPR007337">
    <property type="entry name" value="RelB/DinJ"/>
</dbReference>